<keyword evidence="15" id="KW-1185">Reference proteome</keyword>
<evidence type="ECO:0000256" key="2">
    <source>
        <dbReference type="ARBA" id="ARBA00004613"/>
    </source>
</evidence>
<accession>A0AAF0FIR6</accession>
<name>A0AAF0FIR6_9BASI</name>
<evidence type="ECO:0000256" key="13">
    <source>
        <dbReference type="SAM" id="MobiDB-lite"/>
    </source>
</evidence>
<reference evidence="14" key="1">
    <citation type="submission" date="2023-02" db="EMBL/GenBank/DDBJ databases">
        <title>Mating type loci evolution in Malassezia.</title>
        <authorList>
            <person name="Coelho M.A."/>
        </authorList>
    </citation>
    <scope>NUCLEOTIDE SEQUENCE</scope>
    <source>
        <strain evidence="14">CBS 14136</strain>
    </source>
</reference>
<evidence type="ECO:0000256" key="9">
    <source>
        <dbReference type="ARBA" id="ARBA00043986"/>
    </source>
</evidence>
<dbReference type="PANTHER" id="PTHR34853">
    <property type="match status" value="1"/>
</dbReference>
<dbReference type="SUPFAM" id="SSF53474">
    <property type="entry name" value="alpha/beta-Hydrolases"/>
    <property type="match status" value="1"/>
</dbReference>
<evidence type="ECO:0000256" key="12">
    <source>
        <dbReference type="PIRNR" id="PIRNR029171"/>
    </source>
</evidence>
<evidence type="ECO:0000256" key="7">
    <source>
        <dbReference type="ARBA" id="ARBA00023026"/>
    </source>
</evidence>
<keyword evidence="12" id="KW-0732">Signal</keyword>
<evidence type="ECO:0000256" key="6">
    <source>
        <dbReference type="ARBA" id="ARBA00022963"/>
    </source>
</evidence>
<dbReference type="AlphaFoldDB" id="A0AAF0FIR6"/>
<feature type="chain" id="PRO_5041786006" description="triacylglycerol lipase" evidence="12">
    <location>
        <begin position="20"/>
        <end position="463"/>
    </location>
</feature>
<dbReference type="EMBL" id="CP118382">
    <property type="protein sequence ID" value="WFD45262.1"/>
    <property type="molecule type" value="Genomic_DNA"/>
</dbReference>
<keyword evidence="8" id="KW-0443">Lipid metabolism</keyword>
<dbReference type="PANTHER" id="PTHR34853:SF1">
    <property type="entry name" value="LIPASE 5"/>
    <property type="match status" value="1"/>
</dbReference>
<comment type="catalytic activity">
    <reaction evidence="10">
        <text>a diacylglycerol + H2O = a monoacylglycerol + a fatty acid + H(+)</text>
        <dbReference type="Rhea" id="RHEA:32731"/>
        <dbReference type="ChEBI" id="CHEBI:15377"/>
        <dbReference type="ChEBI" id="CHEBI:15378"/>
        <dbReference type="ChEBI" id="CHEBI:17408"/>
        <dbReference type="ChEBI" id="CHEBI:18035"/>
        <dbReference type="ChEBI" id="CHEBI:28868"/>
    </reaction>
</comment>
<dbReference type="Gene3D" id="1.10.260.130">
    <property type="match status" value="1"/>
</dbReference>
<evidence type="ECO:0000256" key="4">
    <source>
        <dbReference type="ARBA" id="ARBA00022525"/>
    </source>
</evidence>
<evidence type="ECO:0000256" key="5">
    <source>
        <dbReference type="ARBA" id="ARBA00022801"/>
    </source>
</evidence>
<proteinExistence type="inferred from homology"/>
<sequence length="463" mass="50971">MQLSHCLVLVLALVAQVFALDHSIQRRATIPTPPNDPFYEPPEGWNETSPGDILRSRKVDLAFLDIKRINYQAAYQILYRTTGGYEDEPDTTVTTVIVPHNAQQNKLVNFLVFTDANGAQCAPSYSFREGSAFVTDLLHNYEELISNTFLDEGYIMTIPDYQGPTRAFAAGRLNGRMALDGVRATLNFERLGLSKNSKVVTHGYSGGAIASGWAAALHPSYAPEINAVGFSMGGTPANVTNTVSSLDQTLFSGLCVSGVTGFLFAYKKIQEWAQGRLTAKGSEAIEFTRNNCLLSLTLKYPLIHFFSEEYVRGGSELLYDPVIRSVIADVVMGYKASETPTAPIYMFHAQHDEIVPFDDALKAGQDWANNGADVYFQQFTDQTVGHLFTEISNIPNILFFARDRFNGTDFPKGYTRRYSPNGLSDPLAPLTEVSALVQSVEDLLGRQVGPSDSIVRQTIAQQA</sequence>
<evidence type="ECO:0000256" key="10">
    <source>
        <dbReference type="ARBA" id="ARBA00047591"/>
    </source>
</evidence>
<comment type="catalytic activity">
    <reaction evidence="1">
        <text>a triacylglycerol + H2O = a diacylglycerol + a fatty acid + H(+)</text>
        <dbReference type="Rhea" id="RHEA:12044"/>
        <dbReference type="ChEBI" id="CHEBI:15377"/>
        <dbReference type="ChEBI" id="CHEBI:15378"/>
        <dbReference type="ChEBI" id="CHEBI:17855"/>
        <dbReference type="ChEBI" id="CHEBI:18035"/>
        <dbReference type="ChEBI" id="CHEBI:28868"/>
        <dbReference type="EC" id="3.1.1.3"/>
    </reaction>
</comment>
<evidence type="ECO:0000256" key="8">
    <source>
        <dbReference type="ARBA" id="ARBA00023098"/>
    </source>
</evidence>
<evidence type="ECO:0000256" key="3">
    <source>
        <dbReference type="ARBA" id="ARBA00013279"/>
    </source>
</evidence>
<organism evidence="14 15">
    <name type="scientific">Malassezia psittaci</name>
    <dbReference type="NCBI Taxonomy" id="1821823"/>
    <lineage>
        <taxon>Eukaryota</taxon>
        <taxon>Fungi</taxon>
        <taxon>Dikarya</taxon>
        <taxon>Basidiomycota</taxon>
        <taxon>Ustilaginomycotina</taxon>
        <taxon>Malasseziomycetes</taxon>
        <taxon>Malasseziales</taxon>
        <taxon>Malasseziaceae</taxon>
        <taxon>Malassezia</taxon>
    </lineage>
</organism>
<dbReference type="EC" id="3.1.1.3" evidence="3"/>
<keyword evidence="4" id="KW-0964">Secreted</keyword>
<keyword evidence="7" id="KW-0843">Virulence</keyword>
<dbReference type="InterPro" id="IPR029058">
    <property type="entry name" value="AB_hydrolase_fold"/>
</dbReference>
<evidence type="ECO:0000256" key="11">
    <source>
        <dbReference type="ARBA" id="ARBA00048461"/>
    </source>
</evidence>
<dbReference type="Gene3D" id="3.40.50.1820">
    <property type="entry name" value="alpha/beta hydrolase"/>
    <property type="match status" value="1"/>
</dbReference>
<comment type="catalytic activity">
    <reaction evidence="11">
        <text>a monoacylglycerol + H2O = glycerol + a fatty acid + H(+)</text>
        <dbReference type="Rhea" id="RHEA:15245"/>
        <dbReference type="ChEBI" id="CHEBI:15377"/>
        <dbReference type="ChEBI" id="CHEBI:15378"/>
        <dbReference type="ChEBI" id="CHEBI:17408"/>
        <dbReference type="ChEBI" id="CHEBI:17754"/>
        <dbReference type="ChEBI" id="CHEBI:28868"/>
    </reaction>
</comment>
<dbReference type="PIRSF" id="PIRSF029171">
    <property type="entry name" value="Esterase_LipA"/>
    <property type="match status" value="1"/>
</dbReference>
<feature type="region of interest" description="Disordered" evidence="13">
    <location>
        <begin position="30"/>
        <end position="50"/>
    </location>
</feature>
<evidence type="ECO:0000313" key="15">
    <source>
        <dbReference type="Proteomes" id="UP001214628"/>
    </source>
</evidence>
<dbReference type="GO" id="GO:0016042">
    <property type="term" value="P:lipid catabolic process"/>
    <property type="evidence" value="ECO:0007669"/>
    <property type="project" value="UniProtKB-UniRule"/>
</dbReference>
<evidence type="ECO:0000256" key="1">
    <source>
        <dbReference type="ARBA" id="ARBA00001024"/>
    </source>
</evidence>
<feature type="compositionally biased region" description="Pro residues" evidence="13">
    <location>
        <begin position="31"/>
        <end position="40"/>
    </location>
</feature>
<dbReference type="GO" id="GO:0004806">
    <property type="term" value="F:triacylglycerol lipase activity"/>
    <property type="evidence" value="ECO:0007669"/>
    <property type="project" value="UniProtKB-UniRule"/>
</dbReference>
<dbReference type="GO" id="GO:0005576">
    <property type="term" value="C:extracellular region"/>
    <property type="evidence" value="ECO:0007669"/>
    <property type="project" value="UniProtKB-SubCell"/>
</dbReference>
<comment type="subcellular location">
    <subcellularLocation>
        <location evidence="2">Secreted</location>
    </subcellularLocation>
</comment>
<keyword evidence="5" id="KW-0378">Hydrolase</keyword>
<feature type="signal peptide" evidence="12">
    <location>
        <begin position="1"/>
        <end position="19"/>
    </location>
</feature>
<dbReference type="Pfam" id="PF03583">
    <property type="entry name" value="LIP"/>
    <property type="match status" value="1"/>
</dbReference>
<evidence type="ECO:0000313" key="14">
    <source>
        <dbReference type="EMBL" id="WFD45262.1"/>
    </source>
</evidence>
<protein>
    <recommendedName>
        <fullName evidence="3">triacylglycerol lipase</fullName>
        <ecNumber evidence="3">3.1.1.3</ecNumber>
    </recommendedName>
</protein>
<comment type="similarity">
    <text evidence="9">Belongs to the AB hydrolase superfamily. Lipase family. Class Lip subfamily.</text>
</comment>
<gene>
    <name evidence="14" type="ORF">MPSI1_003944</name>
</gene>
<dbReference type="InterPro" id="IPR005152">
    <property type="entry name" value="Lipase_secreted"/>
</dbReference>
<keyword evidence="6" id="KW-0442">Lipid degradation</keyword>
<dbReference type="Proteomes" id="UP001214628">
    <property type="component" value="Chromosome 8"/>
</dbReference>